<name>A0AC34GJP8_9BILA</name>
<dbReference type="Proteomes" id="UP000887579">
    <property type="component" value="Unplaced"/>
</dbReference>
<protein>
    <submittedName>
        <fullName evidence="2">Helicase ATP-binding domain-containing protein</fullName>
    </submittedName>
</protein>
<proteinExistence type="predicted"/>
<sequence length="153" mass="18164">MFKWRAWQCLVLDEAHNIKNSKSLRWNKLLSLRTRIRLLLTGTPLQNNLMELWSLLYFLMPSVFSSQDDFKNWFNDPMSAMAEGAAEYNSQIVEKLHTVLRPFILRRLKSEVEKQMPLKLERVIFCPLARIQRNMYNQFIRQKSTIDTLRGGS</sequence>
<evidence type="ECO:0000313" key="1">
    <source>
        <dbReference type="Proteomes" id="UP000887579"/>
    </source>
</evidence>
<evidence type="ECO:0000313" key="2">
    <source>
        <dbReference type="WBParaSite" id="ES5_v2.g29853.t1"/>
    </source>
</evidence>
<reference evidence="2" key="1">
    <citation type="submission" date="2022-11" db="UniProtKB">
        <authorList>
            <consortium name="WormBaseParasite"/>
        </authorList>
    </citation>
    <scope>IDENTIFICATION</scope>
</reference>
<dbReference type="WBParaSite" id="ES5_v2.g29853.t1">
    <property type="protein sequence ID" value="ES5_v2.g29853.t1"/>
    <property type="gene ID" value="ES5_v2.g29853"/>
</dbReference>
<organism evidence="1 2">
    <name type="scientific">Panagrolaimus sp. ES5</name>
    <dbReference type="NCBI Taxonomy" id="591445"/>
    <lineage>
        <taxon>Eukaryota</taxon>
        <taxon>Metazoa</taxon>
        <taxon>Ecdysozoa</taxon>
        <taxon>Nematoda</taxon>
        <taxon>Chromadorea</taxon>
        <taxon>Rhabditida</taxon>
        <taxon>Tylenchina</taxon>
        <taxon>Panagrolaimomorpha</taxon>
        <taxon>Panagrolaimoidea</taxon>
        <taxon>Panagrolaimidae</taxon>
        <taxon>Panagrolaimus</taxon>
    </lineage>
</organism>
<accession>A0AC34GJP8</accession>